<reference evidence="3" key="2">
    <citation type="submission" date="2023-11" db="UniProtKB">
        <authorList>
            <consortium name="WormBaseParasite"/>
        </authorList>
    </citation>
    <scope>IDENTIFICATION</scope>
</reference>
<evidence type="ECO:0000256" key="1">
    <source>
        <dbReference type="SAM" id="MobiDB-lite"/>
    </source>
</evidence>
<dbReference type="WBParaSite" id="TREG1_142380.1">
    <property type="protein sequence ID" value="TREG1_142380.1"/>
    <property type="gene ID" value="TREG1_142380"/>
</dbReference>
<keyword evidence="2" id="KW-1185">Reference proteome</keyword>
<dbReference type="AlphaFoldDB" id="A0AA85J510"/>
<protein>
    <submittedName>
        <fullName evidence="3">Uncharacterized protein</fullName>
    </submittedName>
</protein>
<dbReference type="Proteomes" id="UP000050795">
    <property type="component" value="Unassembled WGS sequence"/>
</dbReference>
<proteinExistence type="predicted"/>
<accession>A0AA85J510</accession>
<sequence>SLNSKDDVNISVNGASDTDSTVIQFIDESIDPPPSSSNSQKFEVSSKRKLQNAEFTENHCQIKKARVDTDVDNEHNNSSALSPYEIIPTVNVDSDDDDLILIECE</sequence>
<evidence type="ECO:0000313" key="2">
    <source>
        <dbReference type="Proteomes" id="UP000050795"/>
    </source>
</evidence>
<feature type="region of interest" description="Disordered" evidence="1">
    <location>
        <begin position="27"/>
        <end position="50"/>
    </location>
</feature>
<reference evidence="2" key="1">
    <citation type="submission" date="2022-06" db="EMBL/GenBank/DDBJ databases">
        <authorList>
            <person name="Berger JAMES D."/>
            <person name="Berger JAMES D."/>
        </authorList>
    </citation>
    <scope>NUCLEOTIDE SEQUENCE [LARGE SCALE GENOMIC DNA]</scope>
</reference>
<name>A0AA85J510_TRIRE</name>
<organism evidence="2 3">
    <name type="scientific">Trichobilharzia regenti</name>
    <name type="common">Nasal bird schistosome</name>
    <dbReference type="NCBI Taxonomy" id="157069"/>
    <lineage>
        <taxon>Eukaryota</taxon>
        <taxon>Metazoa</taxon>
        <taxon>Spiralia</taxon>
        <taxon>Lophotrochozoa</taxon>
        <taxon>Platyhelminthes</taxon>
        <taxon>Trematoda</taxon>
        <taxon>Digenea</taxon>
        <taxon>Strigeidida</taxon>
        <taxon>Schistosomatoidea</taxon>
        <taxon>Schistosomatidae</taxon>
        <taxon>Trichobilharzia</taxon>
    </lineage>
</organism>
<evidence type="ECO:0000313" key="3">
    <source>
        <dbReference type="WBParaSite" id="TREG1_142380.1"/>
    </source>
</evidence>